<comment type="similarity">
    <text evidence="1 7">Belongs to the DeoC/FbaB aldolase family. DeoC type 1 subfamily.</text>
</comment>
<gene>
    <name evidence="7" type="primary">deoC</name>
    <name evidence="8" type="ORF">I595_422</name>
</gene>
<dbReference type="SMART" id="SM01133">
    <property type="entry name" value="DeoC"/>
    <property type="match status" value="1"/>
</dbReference>
<evidence type="ECO:0000256" key="6">
    <source>
        <dbReference type="ARBA" id="ARBA00056337"/>
    </source>
</evidence>
<dbReference type="PIRSF" id="PIRSF001357">
    <property type="entry name" value="DeoC"/>
    <property type="match status" value="1"/>
</dbReference>
<evidence type="ECO:0000256" key="4">
    <source>
        <dbReference type="ARBA" id="ARBA00023270"/>
    </source>
</evidence>
<keyword evidence="4 7" id="KW-0704">Schiff base</keyword>
<dbReference type="Proteomes" id="UP000050280">
    <property type="component" value="Unassembled WGS sequence"/>
</dbReference>
<name>A0A0P7AZ42_9FLAO</name>
<evidence type="ECO:0000313" key="8">
    <source>
        <dbReference type="EMBL" id="KPM33519.1"/>
    </source>
</evidence>
<dbReference type="EMBL" id="LDJX01000001">
    <property type="protein sequence ID" value="KPM33519.1"/>
    <property type="molecule type" value="Genomic_DNA"/>
</dbReference>
<dbReference type="InterPro" id="IPR011343">
    <property type="entry name" value="DeoC"/>
</dbReference>
<dbReference type="GO" id="GO:0009264">
    <property type="term" value="P:deoxyribonucleotide catabolic process"/>
    <property type="evidence" value="ECO:0007669"/>
    <property type="project" value="UniProtKB-UniRule"/>
</dbReference>
<keyword evidence="2 7" id="KW-0963">Cytoplasm</keyword>
<evidence type="ECO:0000256" key="3">
    <source>
        <dbReference type="ARBA" id="ARBA00023239"/>
    </source>
</evidence>
<keyword evidence="9" id="KW-1185">Reference proteome</keyword>
<dbReference type="PATRIC" id="fig|1300341.3.peg.421"/>
<protein>
    <recommendedName>
        <fullName evidence="7">Deoxyribose-phosphate aldolase</fullName>
        <shortName evidence="7">DERA</shortName>
        <ecNumber evidence="7">4.1.2.4</ecNumber>
    </recommendedName>
    <alternativeName>
        <fullName evidence="7">2-deoxy-D-ribose 5-phosphate aldolase</fullName>
    </alternativeName>
    <alternativeName>
        <fullName evidence="7">Phosphodeoxyriboaldolase</fullName>
        <shortName evidence="7">Deoxyriboaldolase</shortName>
    </alternativeName>
</protein>
<feature type="active site" description="Schiff-base intermediate with acetaldehyde" evidence="7">
    <location>
        <position position="152"/>
    </location>
</feature>
<comment type="function">
    <text evidence="6 7">Catalyzes a reversible aldol reaction between acetaldehyde and D-glyceraldehyde 3-phosphate to generate 2-deoxy-D-ribose 5-phosphate.</text>
</comment>
<evidence type="ECO:0000256" key="7">
    <source>
        <dbReference type="HAMAP-Rule" id="MF_00114"/>
    </source>
</evidence>
<dbReference type="HAMAP" id="MF_00114">
    <property type="entry name" value="DeoC_type1"/>
    <property type="match status" value="1"/>
</dbReference>
<organism evidence="8 9">
    <name type="scientific">Croceitalea dokdonensis DOKDO 023</name>
    <dbReference type="NCBI Taxonomy" id="1300341"/>
    <lineage>
        <taxon>Bacteria</taxon>
        <taxon>Pseudomonadati</taxon>
        <taxon>Bacteroidota</taxon>
        <taxon>Flavobacteriia</taxon>
        <taxon>Flavobacteriales</taxon>
        <taxon>Flavobacteriaceae</taxon>
        <taxon>Croceitalea</taxon>
    </lineage>
</organism>
<dbReference type="STRING" id="1300341.I595_422"/>
<feature type="active site" description="Proton donor/acceptor" evidence="7">
    <location>
        <position position="181"/>
    </location>
</feature>
<dbReference type="OrthoDB" id="9778711at2"/>
<dbReference type="PANTHER" id="PTHR10889:SF1">
    <property type="entry name" value="DEOXYRIBOSE-PHOSPHATE ALDOLASE"/>
    <property type="match status" value="1"/>
</dbReference>
<dbReference type="RefSeq" id="WP_054557695.1">
    <property type="nucleotide sequence ID" value="NZ_LDJX01000001.1"/>
</dbReference>
<comment type="pathway">
    <text evidence="7">Carbohydrate degradation; 2-deoxy-D-ribose 1-phosphate degradation; D-glyceraldehyde 3-phosphate and acetaldehyde from 2-deoxy-alpha-D-ribose 1-phosphate: step 2/2.</text>
</comment>
<dbReference type="Pfam" id="PF01791">
    <property type="entry name" value="DeoC"/>
    <property type="match status" value="1"/>
</dbReference>
<dbReference type="InterPro" id="IPR002915">
    <property type="entry name" value="DeoC/FbaB/LacD_aldolase"/>
</dbReference>
<proteinExistence type="inferred from homology"/>
<sequence length="214" mass="22768">MNDLTKYIDHTNLSPKATTADIEKLCSEAKRFGFAAVCVNGCYSALASKLLSGSNVRIATVIGFPLGAMTTDTKVFEAKNAVVNGADEIDMVINLGWLKSGKHHWVKTEIGAIKKGIGKKVLKVILETCYLTDQEKQIACKLAVEAGADYVKTSTGFGPAGATIEDVELMITAVQGKALVKASGGIRDKTTAWKYIDLGVKRIGTSSGPQLLKS</sequence>
<dbReference type="EC" id="4.1.2.4" evidence="7"/>
<dbReference type="AlphaFoldDB" id="A0A0P7AZ42"/>
<dbReference type="GO" id="GO:0005737">
    <property type="term" value="C:cytoplasm"/>
    <property type="evidence" value="ECO:0007669"/>
    <property type="project" value="UniProtKB-SubCell"/>
</dbReference>
<feature type="active site" description="Proton donor/acceptor" evidence="7">
    <location>
        <position position="90"/>
    </location>
</feature>
<dbReference type="GO" id="GO:0004139">
    <property type="term" value="F:deoxyribose-phosphate aldolase activity"/>
    <property type="evidence" value="ECO:0007669"/>
    <property type="project" value="UniProtKB-UniRule"/>
</dbReference>
<dbReference type="InterPro" id="IPR013785">
    <property type="entry name" value="Aldolase_TIM"/>
</dbReference>
<dbReference type="PANTHER" id="PTHR10889">
    <property type="entry name" value="DEOXYRIBOSE-PHOSPHATE ALDOLASE"/>
    <property type="match status" value="1"/>
</dbReference>
<evidence type="ECO:0000256" key="1">
    <source>
        <dbReference type="ARBA" id="ARBA00010936"/>
    </source>
</evidence>
<comment type="catalytic activity">
    <reaction evidence="5 7">
        <text>2-deoxy-D-ribose 5-phosphate = D-glyceraldehyde 3-phosphate + acetaldehyde</text>
        <dbReference type="Rhea" id="RHEA:12821"/>
        <dbReference type="ChEBI" id="CHEBI:15343"/>
        <dbReference type="ChEBI" id="CHEBI:59776"/>
        <dbReference type="ChEBI" id="CHEBI:62877"/>
        <dbReference type="EC" id="4.1.2.4"/>
    </reaction>
</comment>
<reference evidence="8 9" key="1">
    <citation type="submission" date="2015-09" db="EMBL/GenBank/DDBJ databases">
        <title>Genome sequence of the marine flavobacterium Croceitalea dokdonensis DOKDO 023 that contains proton- and sodium-pumping rhodopsins.</title>
        <authorList>
            <person name="Kwon S.-K."/>
            <person name="Lee H.K."/>
            <person name="Kwak M.-J."/>
            <person name="Kim J.F."/>
        </authorList>
    </citation>
    <scope>NUCLEOTIDE SEQUENCE [LARGE SCALE GENOMIC DNA]</scope>
    <source>
        <strain evidence="8 9">DOKDO 023</strain>
    </source>
</reference>
<keyword evidence="3 7" id="KW-0456">Lyase</keyword>
<dbReference type="CDD" id="cd00959">
    <property type="entry name" value="DeoC"/>
    <property type="match status" value="1"/>
</dbReference>
<evidence type="ECO:0000256" key="2">
    <source>
        <dbReference type="ARBA" id="ARBA00022490"/>
    </source>
</evidence>
<evidence type="ECO:0000256" key="5">
    <source>
        <dbReference type="ARBA" id="ARBA00048791"/>
    </source>
</evidence>
<dbReference type="NCBIfam" id="TIGR00126">
    <property type="entry name" value="deoC"/>
    <property type="match status" value="1"/>
</dbReference>
<dbReference type="Gene3D" id="3.20.20.70">
    <property type="entry name" value="Aldolase class I"/>
    <property type="match status" value="1"/>
</dbReference>
<dbReference type="FunFam" id="3.20.20.70:FF:000044">
    <property type="entry name" value="Deoxyribose-phosphate aldolase"/>
    <property type="match status" value="1"/>
</dbReference>
<dbReference type="UniPathway" id="UPA00002">
    <property type="reaction ID" value="UER00468"/>
</dbReference>
<comment type="subcellular location">
    <subcellularLocation>
        <location evidence="7">Cytoplasm</location>
    </subcellularLocation>
</comment>
<dbReference type="InterPro" id="IPR028581">
    <property type="entry name" value="DeoC_typeI"/>
</dbReference>
<comment type="caution">
    <text evidence="8">The sequence shown here is derived from an EMBL/GenBank/DDBJ whole genome shotgun (WGS) entry which is preliminary data.</text>
</comment>
<accession>A0A0P7AZ42</accession>
<evidence type="ECO:0000313" key="9">
    <source>
        <dbReference type="Proteomes" id="UP000050280"/>
    </source>
</evidence>
<dbReference type="GO" id="GO:0016052">
    <property type="term" value="P:carbohydrate catabolic process"/>
    <property type="evidence" value="ECO:0007669"/>
    <property type="project" value="TreeGrafter"/>
</dbReference>
<dbReference type="SUPFAM" id="SSF51569">
    <property type="entry name" value="Aldolase"/>
    <property type="match status" value="1"/>
</dbReference>
<dbReference type="GO" id="GO:0006018">
    <property type="term" value="P:2-deoxyribose 1-phosphate catabolic process"/>
    <property type="evidence" value="ECO:0007669"/>
    <property type="project" value="UniProtKB-UniRule"/>
</dbReference>